<dbReference type="KEGG" id="ccp:CHC_T00008332001"/>
<dbReference type="RefSeq" id="XP_005711458.1">
    <property type="nucleotide sequence ID" value="XM_005711401.1"/>
</dbReference>
<protein>
    <recommendedName>
        <fullName evidence="2">Nuclear transport factor 2</fullName>
        <shortName evidence="2">NTF-2</shortName>
    </recommendedName>
</protein>
<dbReference type="CDD" id="cd00780">
    <property type="entry name" value="NTF2"/>
    <property type="match status" value="1"/>
</dbReference>
<evidence type="ECO:0000313" key="5">
    <source>
        <dbReference type="Proteomes" id="UP000012073"/>
    </source>
</evidence>
<dbReference type="Gene3D" id="3.10.450.50">
    <property type="match status" value="1"/>
</dbReference>
<dbReference type="GeneID" id="17319176"/>
<dbReference type="GO" id="GO:0051028">
    <property type="term" value="P:mRNA transport"/>
    <property type="evidence" value="ECO:0007669"/>
    <property type="project" value="UniProtKB-UniRule"/>
</dbReference>
<comment type="subcellular location">
    <subcellularLocation>
        <location evidence="2">Cytoplasm</location>
    </subcellularLocation>
    <subcellularLocation>
        <location evidence="2">Nucleus</location>
    </subcellularLocation>
</comment>
<dbReference type="SUPFAM" id="SSF54427">
    <property type="entry name" value="NTF2-like"/>
    <property type="match status" value="1"/>
</dbReference>
<dbReference type="OMA" id="QFVEYYY"/>
<dbReference type="OrthoDB" id="6507044at2759"/>
<reference evidence="5" key="1">
    <citation type="journal article" date="2013" name="Proc. Natl. Acad. Sci. U.S.A.">
        <title>Genome structure and metabolic features in the red seaweed Chondrus crispus shed light on evolution of the Archaeplastida.</title>
        <authorList>
            <person name="Collen J."/>
            <person name="Porcel B."/>
            <person name="Carre W."/>
            <person name="Ball S.G."/>
            <person name="Chaparro C."/>
            <person name="Tonon T."/>
            <person name="Barbeyron T."/>
            <person name="Michel G."/>
            <person name="Noel B."/>
            <person name="Valentin K."/>
            <person name="Elias M."/>
            <person name="Artiguenave F."/>
            <person name="Arun A."/>
            <person name="Aury J.M."/>
            <person name="Barbosa-Neto J.F."/>
            <person name="Bothwell J.H."/>
            <person name="Bouget F.Y."/>
            <person name="Brillet L."/>
            <person name="Cabello-Hurtado F."/>
            <person name="Capella-Gutierrez S."/>
            <person name="Charrier B."/>
            <person name="Cladiere L."/>
            <person name="Cock J.M."/>
            <person name="Coelho S.M."/>
            <person name="Colleoni C."/>
            <person name="Czjzek M."/>
            <person name="Da Silva C."/>
            <person name="Delage L."/>
            <person name="Denoeud F."/>
            <person name="Deschamps P."/>
            <person name="Dittami S.M."/>
            <person name="Gabaldon T."/>
            <person name="Gachon C.M."/>
            <person name="Groisillier A."/>
            <person name="Herve C."/>
            <person name="Jabbari K."/>
            <person name="Katinka M."/>
            <person name="Kloareg B."/>
            <person name="Kowalczyk N."/>
            <person name="Labadie K."/>
            <person name="Leblanc C."/>
            <person name="Lopez P.J."/>
            <person name="McLachlan D.H."/>
            <person name="Meslet-Cladiere L."/>
            <person name="Moustafa A."/>
            <person name="Nehr Z."/>
            <person name="Nyvall Collen P."/>
            <person name="Panaud O."/>
            <person name="Partensky F."/>
            <person name="Poulain J."/>
            <person name="Rensing S.A."/>
            <person name="Rousvoal S."/>
            <person name="Samson G."/>
            <person name="Symeonidi A."/>
            <person name="Weissenbach J."/>
            <person name="Zambounis A."/>
            <person name="Wincker P."/>
            <person name="Boyen C."/>
        </authorList>
    </citation>
    <scope>NUCLEOTIDE SEQUENCE [LARGE SCALE GENOMIC DNA]</scope>
    <source>
        <strain evidence="5">cv. Stackhouse</strain>
    </source>
</reference>
<dbReference type="PhylomeDB" id="R7QSP7"/>
<accession>R7QSP7</accession>
<name>R7QSP7_CHOCR</name>
<dbReference type="STRING" id="2769.R7QSP7"/>
<dbReference type="FunFam" id="3.10.450.50:FF:000005">
    <property type="entry name" value="Nuclear transport factor 2"/>
    <property type="match status" value="1"/>
</dbReference>
<proteinExistence type="predicted"/>
<keyword evidence="5" id="KW-1185">Reference proteome</keyword>
<evidence type="ECO:0000256" key="2">
    <source>
        <dbReference type="RuleBase" id="RU369002"/>
    </source>
</evidence>
<keyword evidence="2" id="KW-0653">Protein transport</keyword>
<keyword evidence="2" id="KW-0539">Nucleus</keyword>
<dbReference type="GO" id="GO:0006606">
    <property type="term" value="P:protein import into nucleus"/>
    <property type="evidence" value="ECO:0007669"/>
    <property type="project" value="UniProtKB-ARBA"/>
</dbReference>
<organism evidence="4 5">
    <name type="scientific">Chondrus crispus</name>
    <name type="common">Carrageen Irish moss</name>
    <name type="synonym">Polymorpha crispa</name>
    <dbReference type="NCBI Taxonomy" id="2769"/>
    <lineage>
        <taxon>Eukaryota</taxon>
        <taxon>Rhodophyta</taxon>
        <taxon>Florideophyceae</taxon>
        <taxon>Rhodymeniophycidae</taxon>
        <taxon>Gigartinales</taxon>
        <taxon>Gigartinaceae</taxon>
        <taxon>Chondrus</taxon>
    </lineage>
</organism>
<dbReference type="InterPro" id="IPR045875">
    <property type="entry name" value="NTF2"/>
</dbReference>
<dbReference type="InterPro" id="IPR002075">
    <property type="entry name" value="NTF2_dom"/>
</dbReference>
<dbReference type="AlphaFoldDB" id="R7QSP7"/>
<gene>
    <name evidence="4" type="ORF">CHC_T00008332001</name>
</gene>
<dbReference type="Proteomes" id="UP000012073">
    <property type="component" value="Unassembled WGS sequence"/>
</dbReference>
<dbReference type="GO" id="GO:0005635">
    <property type="term" value="C:nuclear envelope"/>
    <property type="evidence" value="ECO:0007669"/>
    <property type="project" value="UniProtKB-ARBA"/>
</dbReference>
<evidence type="ECO:0000259" key="3">
    <source>
        <dbReference type="PROSITE" id="PS50177"/>
    </source>
</evidence>
<dbReference type="PROSITE" id="PS50177">
    <property type="entry name" value="NTF2_DOMAIN"/>
    <property type="match status" value="1"/>
</dbReference>
<dbReference type="EMBL" id="HG002319">
    <property type="protein sequence ID" value="CDF41164.1"/>
    <property type="molecule type" value="Genomic_DNA"/>
</dbReference>
<dbReference type="GO" id="GO:0005737">
    <property type="term" value="C:cytoplasm"/>
    <property type="evidence" value="ECO:0007669"/>
    <property type="project" value="UniProtKB-SubCell"/>
</dbReference>
<keyword evidence="2" id="KW-0813">Transport</keyword>
<dbReference type="InterPro" id="IPR032710">
    <property type="entry name" value="NTF2-like_dom_sf"/>
</dbReference>
<keyword evidence="1 2" id="KW-0963">Cytoplasm</keyword>
<dbReference type="PANTHER" id="PTHR12612">
    <property type="entry name" value="NUCLEAR TRANSPORT FACTOR 2"/>
    <property type="match status" value="1"/>
</dbReference>
<sequence length="129" mass="14562">MTTSFQSVGEAFTKTYYSLFDSNRSQLLPLYREQSMLSFEGSQFMGAQAIVNKLVELPFQRVKHEIVTCDCQPTMAVQPNGILISVSGNLVIDDNVNPMKFAQCFHLLPDPASPNNFWVHNDIFRLNLG</sequence>
<feature type="domain" description="NTF2" evidence="3">
    <location>
        <begin position="8"/>
        <end position="126"/>
    </location>
</feature>
<dbReference type="Gramene" id="CDF41164">
    <property type="protein sequence ID" value="CDF41164"/>
    <property type="gene ID" value="CHC_T00008332001"/>
</dbReference>
<dbReference type="Pfam" id="PF02136">
    <property type="entry name" value="NTF2"/>
    <property type="match status" value="1"/>
</dbReference>
<comment type="function">
    <text evidence="2">Has a role in nuclear-cytoplasmic transport of proteins and mRNAs.</text>
</comment>
<evidence type="ECO:0000256" key="1">
    <source>
        <dbReference type="ARBA" id="ARBA00022490"/>
    </source>
</evidence>
<dbReference type="InterPro" id="IPR018222">
    <property type="entry name" value="Nuclear_transport_factor_2_euk"/>
</dbReference>
<evidence type="ECO:0000313" key="4">
    <source>
        <dbReference type="EMBL" id="CDF41164.1"/>
    </source>
</evidence>